<reference evidence="1 2" key="1">
    <citation type="submission" date="2020-08" db="EMBL/GenBank/DDBJ databases">
        <title>Genomic Encyclopedia of Type Strains, Phase IV (KMG-IV): sequencing the most valuable type-strain genomes for metagenomic binning, comparative biology and taxonomic classification.</title>
        <authorList>
            <person name="Goeker M."/>
        </authorList>
    </citation>
    <scope>NUCLEOTIDE SEQUENCE [LARGE SCALE GENOMIC DNA]</scope>
    <source>
        <strain evidence="1 2">DSM 11590</strain>
    </source>
</reference>
<evidence type="ECO:0000313" key="2">
    <source>
        <dbReference type="Proteomes" id="UP000544872"/>
    </source>
</evidence>
<dbReference type="RefSeq" id="WP_221443427.1">
    <property type="nucleotide sequence ID" value="NZ_JACIIX010000005.1"/>
</dbReference>
<evidence type="ECO:0000313" key="1">
    <source>
        <dbReference type="EMBL" id="MBB6210226.1"/>
    </source>
</evidence>
<proteinExistence type="predicted"/>
<protein>
    <recommendedName>
        <fullName evidence="3">Apea-like HEPN domain-containing protein</fullName>
    </recommendedName>
</protein>
<dbReference type="EMBL" id="JACIIX010000005">
    <property type="protein sequence ID" value="MBB6210226.1"/>
    <property type="molecule type" value="Genomic_DNA"/>
</dbReference>
<name>A0A7X0DLR2_NOVIT</name>
<dbReference type="AlphaFoldDB" id="A0A7X0DLR2"/>
<gene>
    <name evidence="1" type="ORF">FHS48_001641</name>
</gene>
<dbReference type="Proteomes" id="UP000544872">
    <property type="component" value="Unassembled WGS sequence"/>
</dbReference>
<evidence type="ECO:0008006" key="3">
    <source>
        <dbReference type="Google" id="ProtNLM"/>
    </source>
</evidence>
<keyword evidence="2" id="KW-1185">Reference proteome</keyword>
<comment type="caution">
    <text evidence="1">The sequence shown here is derived from an EMBL/GenBank/DDBJ whole genome shotgun (WGS) entry which is preliminary data.</text>
</comment>
<accession>A0A7X0DLR2</accession>
<sequence length="216" mass="25506">MLTYETLKKKNRLEREGFEEGLRLRVHRALSWLQRAEQEKDDSDAAFVFLWIAFNAAYAEERGAERTGERSAYTDYFARLVRLDTQGRIYDAVWQRFTGPVRMIVDSKYVFQPFWAHHNRVPGNEDWDRRFQRSRTQVMRAMEERDTLTVLTAVFDRLYVLRNQLVHGGATWDGKVNRDQVKGGAKIVGFLIPLFLDLMMDHPDEPWGDPFYPVVR</sequence>
<organism evidence="1 2">
    <name type="scientific">Novispirillum itersonii</name>
    <name type="common">Aquaspirillum itersonii</name>
    <dbReference type="NCBI Taxonomy" id="189"/>
    <lineage>
        <taxon>Bacteria</taxon>
        <taxon>Pseudomonadati</taxon>
        <taxon>Pseudomonadota</taxon>
        <taxon>Alphaproteobacteria</taxon>
        <taxon>Rhodospirillales</taxon>
        <taxon>Novispirillaceae</taxon>
        <taxon>Novispirillum</taxon>
    </lineage>
</organism>